<dbReference type="InterPro" id="IPR003423">
    <property type="entry name" value="OMP_efflux"/>
</dbReference>
<protein>
    <submittedName>
        <fullName evidence="3">TolC family protein</fullName>
    </submittedName>
</protein>
<keyword evidence="2" id="KW-0175">Coiled coil</keyword>
<dbReference type="InterPro" id="IPR010131">
    <property type="entry name" value="MdtP/NodT-like"/>
</dbReference>
<dbReference type="PANTHER" id="PTHR30203:SF24">
    <property type="entry name" value="BLR4935 PROTEIN"/>
    <property type="match status" value="1"/>
</dbReference>
<dbReference type="GO" id="GO:0015562">
    <property type="term" value="F:efflux transmembrane transporter activity"/>
    <property type="evidence" value="ECO:0007669"/>
    <property type="project" value="InterPro"/>
</dbReference>
<dbReference type="AlphaFoldDB" id="A0A2U2HLR9"/>
<evidence type="ECO:0000313" key="4">
    <source>
        <dbReference type="Proteomes" id="UP000241421"/>
    </source>
</evidence>
<evidence type="ECO:0000256" key="2">
    <source>
        <dbReference type="SAM" id="Coils"/>
    </source>
</evidence>
<gene>
    <name evidence="3" type="ORF">C7C56_011825</name>
</gene>
<reference evidence="3 4" key="1">
    <citation type="submission" date="2018-04" db="EMBL/GenBank/DDBJ databases">
        <title>Massilia violaceinigra sp. nov., a novel purple-pigmented bacterium isolated from Tianshan glacier, Xinjiang, China.</title>
        <authorList>
            <person name="Wang H."/>
        </authorList>
    </citation>
    <scope>NUCLEOTIDE SEQUENCE [LARGE SCALE GENOMIC DNA]</scope>
    <source>
        <strain evidence="3 4">B448-2</strain>
    </source>
</reference>
<dbReference type="EMBL" id="PXWF02000196">
    <property type="protein sequence ID" value="PWF48443.1"/>
    <property type="molecule type" value="Genomic_DNA"/>
</dbReference>
<dbReference type="Proteomes" id="UP000241421">
    <property type="component" value="Unassembled WGS sequence"/>
</dbReference>
<feature type="coiled-coil region" evidence="2">
    <location>
        <begin position="276"/>
        <end position="310"/>
    </location>
</feature>
<evidence type="ECO:0000313" key="3">
    <source>
        <dbReference type="EMBL" id="PWF48443.1"/>
    </source>
</evidence>
<accession>A0A2U2HLR9</accession>
<comment type="caution">
    <text evidence="3">The sequence shown here is derived from an EMBL/GenBank/DDBJ whole genome shotgun (WGS) entry which is preliminary data.</text>
</comment>
<name>A0A2U2HLR9_9BURK</name>
<keyword evidence="4" id="KW-1185">Reference proteome</keyword>
<sequence>MTLGEAQRLAALRSRQLAGIDAAVAASREMAVAAGQRPDPVLKFGVENLPVSGDDKFSLTRDFMTMRRIGVMQELTRSDKRHWRAEGFSRAADKAASQKNLALAAIERDTAIAWLERYYAQEMASQITGLADQEKLEIDAAEGAYRGGRGSLADILAARTALAMVGDRASEAGRRVRNAKTMLARWTGAGADVPLAGQPPIDALRLEPGQLEALIANHPRLAVMAKQEGVAQAEAKLAEADKKVDWTVEVAFLQRGPDYSNMASVGVSVPLQWNQRNRQDRELAAKLAAVEQARAEREETQRMLAAEIRTMIEEWTNGRERIARFERELLPLARDRTQAVLSAYRGGKATLSDVLAARRNETEVRLQELQLRLDTARVWAALNYIFPISDSSTGALQAPGKAHHE</sequence>
<organism evidence="3 4">
    <name type="scientific">Massilia glaciei</name>
    <dbReference type="NCBI Taxonomy" id="1524097"/>
    <lineage>
        <taxon>Bacteria</taxon>
        <taxon>Pseudomonadati</taxon>
        <taxon>Pseudomonadota</taxon>
        <taxon>Betaproteobacteria</taxon>
        <taxon>Burkholderiales</taxon>
        <taxon>Oxalobacteraceae</taxon>
        <taxon>Telluria group</taxon>
        <taxon>Massilia</taxon>
    </lineage>
</organism>
<dbReference type="PANTHER" id="PTHR30203">
    <property type="entry name" value="OUTER MEMBRANE CATION EFFLUX PROTEIN"/>
    <property type="match status" value="1"/>
</dbReference>
<proteinExistence type="inferred from homology"/>
<dbReference type="Gene3D" id="1.20.1600.10">
    <property type="entry name" value="Outer membrane efflux proteins (OEP)"/>
    <property type="match status" value="1"/>
</dbReference>
<dbReference type="SUPFAM" id="SSF56954">
    <property type="entry name" value="Outer membrane efflux proteins (OEP)"/>
    <property type="match status" value="1"/>
</dbReference>
<dbReference type="OrthoDB" id="9769048at2"/>
<dbReference type="Pfam" id="PF02321">
    <property type="entry name" value="OEP"/>
    <property type="match status" value="1"/>
</dbReference>
<comment type="similarity">
    <text evidence="1">Belongs to the outer membrane factor (OMF) (TC 1.B.17) family.</text>
</comment>
<evidence type="ECO:0000256" key="1">
    <source>
        <dbReference type="ARBA" id="ARBA00007613"/>
    </source>
</evidence>